<dbReference type="Proteomes" id="UP000189940">
    <property type="component" value="Unassembled WGS sequence"/>
</dbReference>
<dbReference type="EMBL" id="MWPQ01000022">
    <property type="protein sequence ID" value="OPH83855.1"/>
    <property type="molecule type" value="Genomic_DNA"/>
</dbReference>
<reference evidence="1 2" key="1">
    <citation type="submission" date="2017-02" db="EMBL/GenBank/DDBJ databases">
        <title>Genome sequence of the nitrite-oxidizing bacterium Nitrobacter vulgaris strain Ab1.</title>
        <authorList>
            <person name="Mellbye B.L."/>
            <person name="Davis E.W."/>
            <person name="Spieck E."/>
            <person name="Chang J.H."/>
            <person name="Bottomley P.J."/>
            <person name="Sayavedra-Soto L.A."/>
        </authorList>
    </citation>
    <scope>NUCLEOTIDE SEQUENCE [LARGE SCALE GENOMIC DNA]</scope>
    <source>
        <strain evidence="1 2">Ab1</strain>
    </source>
</reference>
<sequence length="67" mass="7099">MKDSCPICRGIGWVCERHPDRPYDDEAGCACGYGAPCRCNDCVPPDTSRLSALLEASLLCSASTGTC</sequence>
<gene>
    <name evidence="1" type="ORF">B2M20_04930</name>
</gene>
<comment type="caution">
    <text evidence="1">The sequence shown here is derived from an EMBL/GenBank/DDBJ whole genome shotgun (WGS) entry which is preliminary data.</text>
</comment>
<accession>A0A1V4I156</accession>
<keyword evidence="2" id="KW-1185">Reference proteome</keyword>
<protein>
    <submittedName>
        <fullName evidence="1">Uncharacterized protein</fullName>
    </submittedName>
</protein>
<dbReference type="AlphaFoldDB" id="A0A1V4I156"/>
<organism evidence="1 2">
    <name type="scientific">Nitrobacter vulgaris</name>
    <dbReference type="NCBI Taxonomy" id="29421"/>
    <lineage>
        <taxon>Bacteria</taxon>
        <taxon>Pseudomonadati</taxon>
        <taxon>Pseudomonadota</taxon>
        <taxon>Alphaproteobacteria</taxon>
        <taxon>Hyphomicrobiales</taxon>
        <taxon>Nitrobacteraceae</taxon>
        <taxon>Nitrobacter</taxon>
    </lineage>
</organism>
<name>A0A1V4I156_NITVU</name>
<evidence type="ECO:0000313" key="1">
    <source>
        <dbReference type="EMBL" id="OPH83855.1"/>
    </source>
</evidence>
<dbReference type="STRING" id="29421.B2M20_04930"/>
<evidence type="ECO:0000313" key="2">
    <source>
        <dbReference type="Proteomes" id="UP000189940"/>
    </source>
</evidence>
<proteinExistence type="predicted"/>